<sequence>MPAFEREMAPTIPMAPLREGAARWGSGLEVVGAFGHINGQSGLEDWPEGLGLLKAFAAASIV</sequence>
<dbReference type="Gene3D" id="3.40.50.1820">
    <property type="entry name" value="alpha/beta hydrolase"/>
    <property type="match status" value="1"/>
</dbReference>
<dbReference type="Pfam" id="PF06821">
    <property type="entry name" value="Ser_hydrolase"/>
    <property type="match status" value="1"/>
</dbReference>
<evidence type="ECO:0000313" key="1">
    <source>
        <dbReference type="EMBL" id="MBW9054975.1"/>
    </source>
</evidence>
<reference evidence="1 2" key="1">
    <citation type="journal article" date="2021" name="MBio">
        <title>Poor Competitiveness of Bradyrhizobium in Pigeon Pea Root Colonization in Indian Soils.</title>
        <authorList>
            <person name="Chalasani D."/>
            <person name="Basu A."/>
            <person name="Pullabhotla S.V.S.R.N."/>
            <person name="Jorrin B."/>
            <person name="Neal A.L."/>
            <person name="Poole P.S."/>
            <person name="Podile A.R."/>
            <person name="Tkacz A."/>
        </authorList>
    </citation>
    <scope>NUCLEOTIDE SEQUENCE [LARGE SCALE GENOMIC DNA]</scope>
    <source>
        <strain evidence="1 2">HU56</strain>
    </source>
</reference>
<keyword evidence="2" id="KW-1185">Reference proteome</keyword>
<proteinExistence type="predicted"/>
<dbReference type="EMBL" id="JAEUAK010000008">
    <property type="protein sequence ID" value="MBW9054975.1"/>
    <property type="molecule type" value="Genomic_DNA"/>
</dbReference>
<name>A0ABS7GYL7_9HYPH</name>
<dbReference type="InterPro" id="IPR029058">
    <property type="entry name" value="AB_hydrolase_fold"/>
</dbReference>
<organism evidence="1 2">
    <name type="scientific">Rhizobium mesosinicum</name>
    <dbReference type="NCBI Taxonomy" id="335017"/>
    <lineage>
        <taxon>Bacteria</taxon>
        <taxon>Pseudomonadati</taxon>
        <taxon>Pseudomonadota</taxon>
        <taxon>Alphaproteobacteria</taxon>
        <taxon>Hyphomicrobiales</taxon>
        <taxon>Rhizobiaceae</taxon>
        <taxon>Rhizobium/Agrobacterium group</taxon>
        <taxon>Rhizobium</taxon>
    </lineage>
</organism>
<protein>
    <submittedName>
        <fullName evidence="1">Alpha/beta hydrolase</fullName>
    </submittedName>
</protein>
<dbReference type="GO" id="GO:0016787">
    <property type="term" value="F:hydrolase activity"/>
    <property type="evidence" value="ECO:0007669"/>
    <property type="project" value="UniProtKB-KW"/>
</dbReference>
<accession>A0ABS7GYL7</accession>
<gene>
    <name evidence="1" type="ORF">JNB85_21470</name>
</gene>
<evidence type="ECO:0000313" key="2">
    <source>
        <dbReference type="Proteomes" id="UP000717752"/>
    </source>
</evidence>
<keyword evidence="1" id="KW-0378">Hydrolase</keyword>
<dbReference type="Proteomes" id="UP000717752">
    <property type="component" value="Unassembled WGS sequence"/>
</dbReference>
<dbReference type="InterPro" id="IPR010662">
    <property type="entry name" value="RBBP9/YdeN"/>
</dbReference>
<comment type="caution">
    <text evidence="1">The sequence shown here is derived from an EMBL/GenBank/DDBJ whole genome shotgun (WGS) entry which is preliminary data.</text>
</comment>